<evidence type="ECO:0000256" key="2">
    <source>
        <dbReference type="ARBA" id="ARBA00022475"/>
    </source>
</evidence>
<keyword evidence="3 6" id="KW-0812">Transmembrane</keyword>
<keyword evidence="4 6" id="KW-1133">Transmembrane helix</keyword>
<comment type="subcellular location">
    <subcellularLocation>
        <location evidence="1">Cell membrane</location>
        <topology evidence="1">Multi-pass membrane protein</topology>
    </subcellularLocation>
</comment>
<accession>A0A1Y1CL11</accession>
<organism evidence="7 8">
    <name type="scientific">Labilibaculum antarcticum</name>
    <dbReference type="NCBI Taxonomy" id="1717717"/>
    <lineage>
        <taxon>Bacteria</taxon>
        <taxon>Pseudomonadati</taxon>
        <taxon>Bacteroidota</taxon>
        <taxon>Bacteroidia</taxon>
        <taxon>Marinilabiliales</taxon>
        <taxon>Marinifilaceae</taxon>
        <taxon>Labilibaculum</taxon>
    </lineage>
</organism>
<protein>
    <submittedName>
        <fullName evidence="7">Gliding motility-associated ABC transporter permease subunit GldF</fullName>
    </submittedName>
</protein>
<name>A0A1Y1CL11_9BACT</name>
<feature type="transmembrane region" description="Helical" evidence="6">
    <location>
        <begin position="12"/>
        <end position="36"/>
    </location>
</feature>
<evidence type="ECO:0000256" key="3">
    <source>
        <dbReference type="ARBA" id="ARBA00022692"/>
    </source>
</evidence>
<sequence length="243" mass="27195">MLSLLSKEVRTFFSSISGYLILSIFLIATGLFVWVFPGNSNPLDSGYANLDVLFEMAPWIYLFLIPAVCMRFFAEEKKQGTIELLMTRPISDMGIVLAKYFAGLAVVVFSLLFCLVYYYSIYYLGNPVGSIDSGAFWGSFIGLFLLAGVYVSIGVFASSLTDNQIVAFLLALVFCFVFYIGFDYLGDMSSMQAMQSSIVSMGINDHYRSISRGIVDSRDLLYFVGIILAFLLLTRTVLKSRKW</sequence>
<dbReference type="PANTHER" id="PTHR30294:SF29">
    <property type="entry name" value="MULTIDRUG ABC TRANSPORTER PERMEASE YBHS-RELATED"/>
    <property type="match status" value="1"/>
</dbReference>
<dbReference type="KEGG" id="mbas:ALGA_2712"/>
<reference evidence="8" key="2">
    <citation type="journal article" date="2020" name="Antonie Van Leeuwenhoek">
        <title>Labilibaculum antarcticum sp. nov., a novel facultative anaerobic, psychrotorelant bacterium isolated from marine sediment of Antarctica.</title>
        <authorList>
            <person name="Watanabe M."/>
            <person name="Kojima H."/>
            <person name="Fukui M."/>
        </authorList>
    </citation>
    <scope>NUCLEOTIDE SEQUENCE [LARGE SCALE GENOMIC DNA]</scope>
    <source>
        <strain evidence="8">SPP2</strain>
    </source>
</reference>
<dbReference type="Proteomes" id="UP000218267">
    <property type="component" value="Chromosome"/>
</dbReference>
<dbReference type="OrthoDB" id="9794512at2"/>
<gene>
    <name evidence="7" type="ORF">ALGA_2712</name>
</gene>
<evidence type="ECO:0000256" key="5">
    <source>
        <dbReference type="ARBA" id="ARBA00023136"/>
    </source>
</evidence>
<feature type="transmembrane region" description="Helical" evidence="6">
    <location>
        <begin position="165"/>
        <end position="182"/>
    </location>
</feature>
<dbReference type="AlphaFoldDB" id="A0A1Y1CL11"/>
<dbReference type="PANTHER" id="PTHR30294">
    <property type="entry name" value="MEMBRANE COMPONENT OF ABC TRANSPORTER YHHJ-RELATED"/>
    <property type="match status" value="1"/>
</dbReference>
<feature type="transmembrane region" description="Helical" evidence="6">
    <location>
        <begin position="220"/>
        <end position="238"/>
    </location>
</feature>
<dbReference type="EMBL" id="AP018042">
    <property type="protein sequence ID" value="BAX81025.1"/>
    <property type="molecule type" value="Genomic_DNA"/>
</dbReference>
<feature type="transmembrane region" description="Helical" evidence="6">
    <location>
        <begin position="56"/>
        <end position="74"/>
    </location>
</feature>
<feature type="transmembrane region" description="Helical" evidence="6">
    <location>
        <begin position="134"/>
        <end position="153"/>
    </location>
</feature>
<evidence type="ECO:0000256" key="1">
    <source>
        <dbReference type="ARBA" id="ARBA00004651"/>
    </source>
</evidence>
<keyword evidence="8" id="KW-1185">Reference proteome</keyword>
<dbReference type="RefSeq" id="WP_096429967.1">
    <property type="nucleotide sequence ID" value="NZ_AP018042.1"/>
</dbReference>
<proteinExistence type="predicted"/>
<evidence type="ECO:0000256" key="6">
    <source>
        <dbReference type="SAM" id="Phobius"/>
    </source>
</evidence>
<dbReference type="InterPro" id="IPR051449">
    <property type="entry name" value="ABC-2_transporter_component"/>
</dbReference>
<feature type="transmembrane region" description="Helical" evidence="6">
    <location>
        <begin position="95"/>
        <end position="119"/>
    </location>
</feature>
<dbReference type="InterPro" id="IPR019860">
    <property type="entry name" value="Motility-assoc_ABC_perm_GldF"/>
</dbReference>
<evidence type="ECO:0000313" key="7">
    <source>
        <dbReference type="EMBL" id="BAX81025.1"/>
    </source>
</evidence>
<dbReference type="GO" id="GO:0140359">
    <property type="term" value="F:ABC-type transporter activity"/>
    <property type="evidence" value="ECO:0007669"/>
    <property type="project" value="InterPro"/>
</dbReference>
<keyword evidence="5 6" id="KW-0472">Membrane</keyword>
<dbReference type="Pfam" id="PF12679">
    <property type="entry name" value="ABC2_membrane_2"/>
    <property type="match status" value="1"/>
</dbReference>
<dbReference type="GO" id="GO:0005886">
    <property type="term" value="C:plasma membrane"/>
    <property type="evidence" value="ECO:0007669"/>
    <property type="project" value="UniProtKB-SubCell"/>
</dbReference>
<dbReference type="NCBIfam" id="TIGR03518">
    <property type="entry name" value="ABC_perm_GldF"/>
    <property type="match status" value="1"/>
</dbReference>
<evidence type="ECO:0000256" key="4">
    <source>
        <dbReference type="ARBA" id="ARBA00022989"/>
    </source>
</evidence>
<evidence type="ECO:0000313" key="8">
    <source>
        <dbReference type="Proteomes" id="UP000218267"/>
    </source>
</evidence>
<keyword evidence="2" id="KW-1003">Cell membrane</keyword>
<reference evidence="7 8" key="1">
    <citation type="journal article" date="2018" name="Mar. Genomics">
        <title>Complete genome sequence of Marinifilaceae bacterium strain SPP2, isolated from the Antarctic marine sediment.</title>
        <authorList>
            <person name="Watanabe M."/>
            <person name="Kojima H."/>
            <person name="Fukui M."/>
        </authorList>
    </citation>
    <scope>NUCLEOTIDE SEQUENCE [LARGE SCALE GENOMIC DNA]</scope>
    <source>
        <strain evidence="7 8">SPP2</strain>
    </source>
</reference>